<keyword evidence="3" id="KW-1185">Reference proteome</keyword>
<accession>A0ABW2NSW8</accession>
<dbReference type="Proteomes" id="UP001596549">
    <property type="component" value="Unassembled WGS sequence"/>
</dbReference>
<keyword evidence="1" id="KW-0472">Membrane</keyword>
<keyword evidence="1" id="KW-1133">Transmembrane helix</keyword>
<proteinExistence type="predicted"/>
<dbReference type="Pfam" id="PF09911">
    <property type="entry name" value="DUF2140"/>
    <property type="match status" value="1"/>
</dbReference>
<dbReference type="EMBL" id="JBHTCP010000048">
    <property type="protein sequence ID" value="MFC7372860.1"/>
    <property type="molecule type" value="Genomic_DNA"/>
</dbReference>
<name>A0ABW2NSW8_9BACL</name>
<evidence type="ECO:0000256" key="1">
    <source>
        <dbReference type="SAM" id="Phobius"/>
    </source>
</evidence>
<organism evidence="2 3">
    <name type="scientific">Fictibacillus iocasae</name>
    <dbReference type="NCBI Taxonomy" id="2715437"/>
    <lineage>
        <taxon>Bacteria</taxon>
        <taxon>Bacillati</taxon>
        <taxon>Bacillota</taxon>
        <taxon>Bacilli</taxon>
        <taxon>Bacillales</taxon>
        <taxon>Fictibacillaceae</taxon>
        <taxon>Fictibacillus</taxon>
    </lineage>
</organism>
<dbReference type="RefSeq" id="WP_379750426.1">
    <property type="nucleotide sequence ID" value="NZ_JBHTCP010000048.1"/>
</dbReference>
<evidence type="ECO:0000313" key="3">
    <source>
        <dbReference type="Proteomes" id="UP001596549"/>
    </source>
</evidence>
<reference evidence="3" key="1">
    <citation type="journal article" date="2019" name="Int. J. Syst. Evol. Microbiol.">
        <title>The Global Catalogue of Microorganisms (GCM) 10K type strain sequencing project: providing services to taxonomists for standard genome sequencing and annotation.</title>
        <authorList>
            <consortium name="The Broad Institute Genomics Platform"/>
            <consortium name="The Broad Institute Genome Sequencing Center for Infectious Disease"/>
            <person name="Wu L."/>
            <person name="Ma J."/>
        </authorList>
    </citation>
    <scope>NUCLEOTIDE SEQUENCE [LARGE SCALE GENOMIC DNA]</scope>
    <source>
        <strain evidence="3">NBRC 106396</strain>
    </source>
</reference>
<keyword evidence="1" id="KW-0812">Transmembrane</keyword>
<protein>
    <submittedName>
        <fullName evidence="2">YpmS family protein</fullName>
    </submittedName>
</protein>
<comment type="caution">
    <text evidence="2">The sequence shown here is derived from an EMBL/GenBank/DDBJ whole genome shotgun (WGS) entry which is preliminary data.</text>
</comment>
<gene>
    <name evidence="2" type="ORF">ACFQPF_14480</name>
</gene>
<sequence length="190" mass="22158">MRNGWKTAFFLLLFIALLIPVLIVSLLFINPEKGTWNDANLKESEVGEKLLSVESDKEKIEELLNKEIKKEQPNLDLYVNMRDDLLLKGKLPFMDREFPYQISFDPEVLKNGDLLLKEKDIQVGLLPLPGKEVFQLFEASVDLPNWIDVYPEKESLHVKLTEMEVKNQYKVKAETFDLKKNVIRFGVYEQ</sequence>
<dbReference type="InterPro" id="IPR018672">
    <property type="entry name" value="DUF2140"/>
</dbReference>
<evidence type="ECO:0000313" key="2">
    <source>
        <dbReference type="EMBL" id="MFC7372860.1"/>
    </source>
</evidence>
<feature type="transmembrane region" description="Helical" evidence="1">
    <location>
        <begin position="7"/>
        <end position="29"/>
    </location>
</feature>